<dbReference type="RefSeq" id="WP_150932872.1">
    <property type="nucleotide sequence ID" value="NZ_VYTZ01000003.1"/>
</dbReference>
<organism evidence="1 2">
    <name type="scientific">Microbispora cellulosiformans</name>
    <dbReference type="NCBI Taxonomy" id="2614688"/>
    <lineage>
        <taxon>Bacteria</taxon>
        <taxon>Bacillati</taxon>
        <taxon>Actinomycetota</taxon>
        <taxon>Actinomycetes</taxon>
        <taxon>Streptosporangiales</taxon>
        <taxon>Streptosporangiaceae</taxon>
        <taxon>Microbispora</taxon>
    </lineage>
</organism>
<reference evidence="1 2" key="1">
    <citation type="submission" date="2019-09" db="EMBL/GenBank/DDBJ databases">
        <title>Screening of Novel Bioactive Compounds from Soil-Associated.</title>
        <authorList>
            <person name="Gong X."/>
        </authorList>
    </citation>
    <scope>NUCLEOTIDE SEQUENCE [LARGE SCALE GENOMIC DNA]</scope>
    <source>
        <strain evidence="1 2">Gxj-6</strain>
    </source>
</reference>
<dbReference type="AlphaFoldDB" id="A0A5J5K8E1"/>
<name>A0A5J5K8E1_9ACTN</name>
<accession>A0A5J5K8E1</accession>
<sequence length="79" mass="8765">MQFAFGRFKAEHAAQWAGKTVDLTTHDGDKTGDDAAEYRRLVFTYERGRAFAWLCPPGSDEPQAVVFLEQVADIDEAAA</sequence>
<evidence type="ECO:0000313" key="1">
    <source>
        <dbReference type="EMBL" id="KAA9379683.1"/>
    </source>
</evidence>
<dbReference type="EMBL" id="VYTZ01000003">
    <property type="protein sequence ID" value="KAA9379683.1"/>
    <property type="molecule type" value="Genomic_DNA"/>
</dbReference>
<proteinExistence type="predicted"/>
<gene>
    <name evidence="1" type="ORF">F5972_08505</name>
</gene>
<evidence type="ECO:0000313" key="2">
    <source>
        <dbReference type="Proteomes" id="UP000327011"/>
    </source>
</evidence>
<dbReference type="Proteomes" id="UP000327011">
    <property type="component" value="Unassembled WGS sequence"/>
</dbReference>
<keyword evidence="2" id="KW-1185">Reference proteome</keyword>
<comment type="caution">
    <text evidence="1">The sequence shown here is derived from an EMBL/GenBank/DDBJ whole genome shotgun (WGS) entry which is preliminary data.</text>
</comment>
<protein>
    <submittedName>
        <fullName evidence="1">Uncharacterized protein</fullName>
    </submittedName>
</protein>